<evidence type="ECO:0000313" key="1">
    <source>
        <dbReference type="EMBL" id="KQS62600.1"/>
    </source>
</evidence>
<dbReference type="Proteomes" id="UP000008711">
    <property type="component" value="Unassembled WGS sequence"/>
</dbReference>
<protein>
    <submittedName>
        <fullName evidence="1">Uncharacterized protein</fullName>
    </submittedName>
</protein>
<feature type="non-terminal residue" evidence="1">
    <location>
        <position position="104"/>
    </location>
</feature>
<reference evidence="1 2" key="1">
    <citation type="journal article" date="2007" name="Nature">
        <title>Evolution of genes and genomes on the Drosophila phylogeny.</title>
        <authorList>
            <consortium name="Drosophila 12 Genomes Consortium"/>
            <person name="Clark A.G."/>
            <person name="Eisen M.B."/>
            <person name="Smith D.R."/>
            <person name="Bergman C.M."/>
            <person name="Oliver B."/>
            <person name="Markow T.A."/>
            <person name="Kaufman T.C."/>
            <person name="Kellis M."/>
            <person name="Gelbart W."/>
            <person name="Iyer V.N."/>
            <person name="Pollard D.A."/>
            <person name="Sackton T.B."/>
            <person name="Larracuente A.M."/>
            <person name="Singh N.D."/>
            <person name="Abad J.P."/>
            <person name="Abt D.N."/>
            <person name="Adryan B."/>
            <person name="Aguade M."/>
            <person name="Akashi H."/>
            <person name="Anderson W.W."/>
            <person name="Aquadro C.F."/>
            <person name="Ardell D.H."/>
            <person name="Arguello R."/>
            <person name="Artieri C.G."/>
            <person name="Barbash D.A."/>
            <person name="Barker D."/>
            <person name="Barsanti P."/>
            <person name="Batterham P."/>
            <person name="Batzoglou S."/>
            <person name="Begun D."/>
            <person name="Bhutkar A."/>
            <person name="Blanco E."/>
            <person name="Bosak S.A."/>
            <person name="Bradley R.K."/>
            <person name="Brand A.D."/>
            <person name="Brent M.R."/>
            <person name="Brooks A.N."/>
            <person name="Brown R.H."/>
            <person name="Butlin R.K."/>
            <person name="Caggese C."/>
            <person name="Calvi B.R."/>
            <person name="Bernardo de Carvalho A."/>
            <person name="Caspi A."/>
            <person name="Castrezana S."/>
            <person name="Celniker S.E."/>
            <person name="Chang J.L."/>
            <person name="Chapple C."/>
            <person name="Chatterji S."/>
            <person name="Chinwalla A."/>
            <person name="Civetta A."/>
            <person name="Clifton S.W."/>
            <person name="Comeron J.M."/>
            <person name="Costello J.C."/>
            <person name="Coyne J.A."/>
            <person name="Daub J."/>
            <person name="David R.G."/>
            <person name="Delcher A.L."/>
            <person name="Delehaunty K."/>
            <person name="Do C.B."/>
            <person name="Ebling H."/>
            <person name="Edwards K."/>
            <person name="Eickbush T."/>
            <person name="Evans J.D."/>
            <person name="Filipski A."/>
            <person name="Findeiss S."/>
            <person name="Freyhult E."/>
            <person name="Fulton L."/>
            <person name="Fulton R."/>
            <person name="Garcia A.C."/>
            <person name="Gardiner A."/>
            <person name="Garfield D.A."/>
            <person name="Garvin B.E."/>
            <person name="Gibson G."/>
            <person name="Gilbert D."/>
            <person name="Gnerre S."/>
            <person name="Godfrey J."/>
            <person name="Good R."/>
            <person name="Gotea V."/>
            <person name="Gravely B."/>
            <person name="Greenberg A.J."/>
            <person name="Griffiths-Jones S."/>
            <person name="Gross S."/>
            <person name="Guigo R."/>
            <person name="Gustafson E.A."/>
            <person name="Haerty W."/>
            <person name="Hahn M.W."/>
            <person name="Halligan D.L."/>
            <person name="Halpern A.L."/>
            <person name="Halter G.M."/>
            <person name="Han M.V."/>
            <person name="Heger A."/>
            <person name="Hillier L."/>
            <person name="Hinrichs A.S."/>
            <person name="Holmes I."/>
            <person name="Hoskins R.A."/>
            <person name="Hubisz M.J."/>
            <person name="Hultmark D."/>
            <person name="Huntley M.A."/>
            <person name="Jaffe D.B."/>
            <person name="Jagadeeshan S."/>
            <person name="Jeck W.R."/>
            <person name="Johnson J."/>
            <person name="Jones C.D."/>
            <person name="Jordan W.C."/>
            <person name="Karpen G.H."/>
            <person name="Kataoka E."/>
            <person name="Keightley P.D."/>
            <person name="Kheradpour P."/>
            <person name="Kirkness E.F."/>
            <person name="Koerich L.B."/>
            <person name="Kristiansen K."/>
            <person name="Kudrna D."/>
            <person name="Kulathinal R.J."/>
            <person name="Kumar S."/>
            <person name="Kwok R."/>
            <person name="Lander E."/>
            <person name="Langley C.H."/>
            <person name="Lapoint R."/>
            <person name="Lazzaro B.P."/>
            <person name="Lee S.J."/>
            <person name="Levesque L."/>
            <person name="Li R."/>
            <person name="Lin C.F."/>
            <person name="Lin M.F."/>
            <person name="Lindblad-Toh K."/>
            <person name="Llopart A."/>
            <person name="Long M."/>
            <person name="Low L."/>
            <person name="Lozovsky E."/>
            <person name="Lu J."/>
            <person name="Luo M."/>
            <person name="Machado C.A."/>
            <person name="Makalowski W."/>
            <person name="Marzo M."/>
            <person name="Matsuda M."/>
            <person name="Matzkin L."/>
            <person name="McAllister B."/>
            <person name="McBride C.S."/>
            <person name="McKernan B."/>
            <person name="McKernan K."/>
            <person name="Mendez-Lago M."/>
            <person name="Minx P."/>
            <person name="Mollenhauer M.U."/>
            <person name="Montooth K."/>
            <person name="Mount S.M."/>
            <person name="Mu X."/>
            <person name="Myers E."/>
            <person name="Negre B."/>
            <person name="Newfeld S."/>
            <person name="Nielsen R."/>
            <person name="Noor M.A."/>
            <person name="O'Grady P."/>
            <person name="Pachter L."/>
            <person name="Papaceit M."/>
            <person name="Parisi M.J."/>
            <person name="Parisi M."/>
            <person name="Parts L."/>
            <person name="Pedersen J.S."/>
            <person name="Pesole G."/>
            <person name="Phillippy A.M."/>
            <person name="Ponting C.P."/>
            <person name="Pop M."/>
            <person name="Porcelli D."/>
            <person name="Powell J.R."/>
            <person name="Prohaska S."/>
            <person name="Pruitt K."/>
            <person name="Puig M."/>
            <person name="Quesneville H."/>
            <person name="Ram K.R."/>
            <person name="Rand D."/>
            <person name="Rasmussen M.D."/>
            <person name="Reed L.K."/>
            <person name="Reenan R."/>
            <person name="Reily A."/>
            <person name="Remington K.A."/>
            <person name="Rieger T.T."/>
            <person name="Ritchie M.G."/>
            <person name="Robin C."/>
            <person name="Rogers Y.H."/>
            <person name="Rohde C."/>
            <person name="Rozas J."/>
            <person name="Rubenfield M.J."/>
            <person name="Ruiz A."/>
            <person name="Russo S."/>
            <person name="Salzberg S.L."/>
            <person name="Sanchez-Gracia A."/>
            <person name="Saranga D.J."/>
            <person name="Sato H."/>
            <person name="Schaeffer S.W."/>
            <person name="Schatz M.C."/>
            <person name="Schlenke T."/>
            <person name="Schwartz R."/>
            <person name="Segarra C."/>
            <person name="Singh R.S."/>
            <person name="Sirot L."/>
            <person name="Sirota M."/>
            <person name="Sisneros N.B."/>
            <person name="Smith C.D."/>
            <person name="Smith T.F."/>
            <person name="Spieth J."/>
            <person name="Stage D.E."/>
            <person name="Stark A."/>
            <person name="Stephan W."/>
            <person name="Strausberg R.L."/>
            <person name="Strempel S."/>
            <person name="Sturgill D."/>
            <person name="Sutton G."/>
            <person name="Sutton G.G."/>
            <person name="Tao W."/>
            <person name="Teichmann S."/>
            <person name="Tobari Y.N."/>
            <person name="Tomimura Y."/>
            <person name="Tsolas J.M."/>
            <person name="Valente V.L."/>
            <person name="Venter E."/>
            <person name="Venter J.C."/>
            <person name="Vicario S."/>
            <person name="Vieira F.G."/>
            <person name="Vilella A.J."/>
            <person name="Villasante A."/>
            <person name="Walenz B."/>
            <person name="Wang J."/>
            <person name="Wasserman M."/>
            <person name="Watts T."/>
            <person name="Wilson D."/>
            <person name="Wilson R.K."/>
            <person name="Wing R.A."/>
            <person name="Wolfner M.F."/>
            <person name="Wong A."/>
            <person name="Wong G.K."/>
            <person name="Wu C.I."/>
            <person name="Wu G."/>
            <person name="Yamamoto D."/>
            <person name="Yang H.P."/>
            <person name="Yang S.P."/>
            <person name="Yorke J.A."/>
            <person name="Yoshida K."/>
            <person name="Zdobnov E."/>
            <person name="Zhang P."/>
            <person name="Zhang Y."/>
            <person name="Zimin A.V."/>
            <person name="Baldwin J."/>
            <person name="Abdouelleil A."/>
            <person name="Abdulkadir J."/>
            <person name="Abebe A."/>
            <person name="Abera B."/>
            <person name="Abreu J."/>
            <person name="Acer S.C."/>
            <person name="Aftuck L."/>
            <person name="Alexander A."/>
            <person name="An P."/>
            <person name="Anderson E."/>
            <person name="Anderson S."/>
            <person name="Arachi H."/>
            <person name="Azer M."/>
            <person name="Bachantsang P."/>
            <person name="Barry A."/>
            <person name="Bayul T."/>
            <person name="Berlin A."/>
            <person name="Bessette D."/>
            <person name="Bloom T."/>
            <person name="Blye J."/>
            <person name="Boguslavskiy L."/>
            <person name="Bonnet C."/>
            <person name="Boukhgalter B."/>
            <person name="Bourzgui I."/>
            <person name="Brown A."/>
            <person name="Cahill P."/>
            <person name="Channer S."/>
            <person name="Cheshatsang Y."/>
            <person name="Chuda L."/>
            <person name="Citroen M."/>
            <person name="Collymore A."/>
            <person name="Cooke P."/>
            <person name="Costello M."/>
            <person name="D'Aco K."/>
            <person name="Daza R."/>
            <person name="De Haan G."/>
            <person name="DeGray S."/>
            <person name="DeMaso C."/>
            <person name="Dhargay N."/>
            <person name="Dooley K."/>
            <person name="Dooley E."/>
            <person name="Doricent M."/>
            <person name="Dorje P."/>
            <person name="Dorjee K."/>
            <person name="Dupes A."/>
            <person name="Elong R."/>
            <person name="Falk J."/>
            <person name="Farina A."/>
            <person name="Faro S."/>
            <person name="Ferguson D."/>
            <person name="Fisher S."/>
            <person name="Foley C.D."/>
            <person name="Franke A."/>
            <person name="Friedrich D."/>
            <person name="Gadbois L."/>
            <person name="Gearin G."/>
            <person name="Gearin C.R."/>
            <person name="Giannoukos G."/>
            <person name="Goode T."/>
            <person name="Graham J."/>
            <person name="Grandbois E."/>
            <person name="Grewal S."/>
            <person name="Gyaltsen K."/>
            <person name="Hafez N."/>
            <person name="Hagos B."/>
            <person name="Hall J."/>
            <person name="Henson C."/>
            <person name="Hollinger A."/>
            <person name="Honan T."/>
            <person name="Huard M.D."/>
            <person name="Hughes L."/>
            <person name="Hurhula B."/>
            <person name="Husby M.E."/>
            <person name="Kamat A."/>
            <person name="Kanga B."/>
            <person name="Kashin S."/>
            <person name="Khazanovich D."/>
            <person name="Kisner P."/>
            <person name="Lance K."/>
            <person name="Lara M."/>
            <person name="Lee W."/>
            <person name="Lennon N."/>
            <person name="Letendre F."/>
            <person name="LeVine R."/>
            <person name="Lipovsky A."/>
            <person name="Liu X."/>
            <person name="Liu J."/>
            <person name="Liu S."/>
            <person name="Lokyitsang T."/>
            <person name="Lokyitsang Y."/>
            <person name="Lubonja R."/>
            <person name="Lui A."/>
            <person name="MacDonald P."/>
            <person name="Magnisalis V."/>
            <person name="Maru K."/>
            <person name="Matthews C."/>
            <person name="McCusker W."/>
            <person name="McDonough S."/>
            <person name="Mehta T."/>
            <person name="Meldrim J."/>
            <person name="Meneus L."/>
            <person name="Mihai O."/>
            <person name="Mihalev A."/>
            <person name="Mihova T."/>
            <person name="Mittelman R."/>
            <person name="Mlenga V."/>
            <person name="Montmayeur A."/>
            <person name="Mulrain L."/>
            <person name="Navidi A."/>
            <person name="Naylor J."/>
            <person name="Negash T."/>
            <person name="Nguyen T."/>
            <person name="Nguyen N."/>
            <person name="Nicol R."/>
            <person name="Norbu C."/>
            <person name="Norbu N."/>
            <person name="Novod N."/>
            <person name="O'Neill B."/>
            <person name="Osman S."/>
            <person name="Markiewicz E."/>
            <person name="Oyono O.L."/>
            <person name="Patti C."/>
            <person name="Phunkhang P."/>
            <person name="Pierre F."/>
            <person name="Priest M."/>
            <person name="Raghuraman S."/>
            <person name="Rege F."/>
            <person name="Reyes R."/>
            <person name="Rise C."/>
            <person name="Rogov P."/>
            <person name="Ross K."/>
            <person name="Ryan E."/>
            <person name="Settipalli S."/>
            <person name="Shea T."/>
            <person name="Sherpa N."/>
            <person name="Shi L."/>
            <person name="Shih D."/>
            <person name="Sparrow T."/>
            <person name="Spaulding J."/>
            <person name="Stalker J."/>
            <person name="Stange-Thomann N."/>
            <person name="Stavropoulos S."/>
            <person name="Stone C."/>
            <person name="Strader C."/>
            <person name="Tesfaye S."/>
            <person name="Thomson T."/>
            <person name="Thoulutsang Y."/>
            <person name="Thoulutsang D."/>
            <person name="Topham K."/>
            <person name="Topping I."/>
            <person name="Tsamla T."/>
            <person name="Vassiliev H."/>
            <person name="Vo A."/>
            <person name="Wangchuk T."/>
            <person name="Wangdi T."/>
            <person name="Weiand M."/>
            <person name="Wilkinson J."/>
            <person name="Wilson A."/>
            <person name="Yadav S."/>
            <person name="Young G."/>
            <person name="Yu Q."/>
            <person name="Zembek L."/>
            <person name="Zhong D."/>
            <person name="Zimmer A."/>
            <person name="Zwirko Z."/>
            <person name="Jaffe D.B."/>
            <person name="Alvarez P."/>
            <person name="Brockman W."/>
            <person name="Butler J."/>
            <person name="Chin C."/>
            <person name="Gnerre S."/>
            <person name="Grabherr M."/>
            <person name="Kleber M."/>
            <person name="Mauceli E."/>
            <person name="MacCallum I."/>
        </authorList>
    </citation>
    <scope>NUCLEOTIDE SEQUENCE [LARGE SCALE GENOMIC DNA]</scope>
    <source>
        <strain evidence="1 2">TSC#14021-0224.01</strain>
    </source>
</reference>
<organism evidence="1 2">
    <name type="scientific">Drosophila erecta</name>
    <name type="common">Fruit fly</name>
    <dbReference type="NCBI Taxonomy" id="7220"/>
    <lineage>
        <taxon>Eukaryota</taxon>
        <taxon>Metazoa</taxon>
        <taxon>Ecdysozoa</taxon>
        <taxon>Arthropoda</taxon>
        <taxon>Hexapoda</taxon>
        <taxon>Insecta</taxon>
        <taxon>Pterygota</taxon>
        <taxon>Neoptera</taxon>
        <taxon>Endopterygota</taxon>
        <taxon>Diptera</taxon>
        <taxon>Brachycera</taxon>
        <taxon>Muscomorpha</taxon>
        <taxon>Ephydroidea</taxon>
        <taxon>Drosophilidae</taxon>
        <taxon>Drosophila</taxon>
        <taxon>Sophophora</taxon>
    </lineage>
</organism>
<keyword evidence="2" id="KW-1185">Reference proteome</keyword>
<gene>
    <name evidence="1" type="primary">Dere\GG22398</name>
    <name evidence="1" type="synonym">dere_GLEANR_7132</name>
    <name evidence="1" type="synonym">GG22398</name>
    <name evidence="1" type="ORF">Dere_GG22398</name>
</gene>
<accession>A0A0Q5W1D8</accession>
<proteinExistence type="predicted"/>
<sequence>MCRICSSLMKFHGCTSHMERHKCYRTKVLSPNTEDPLGPPARIKNSGGFSADKATDKVTQAVMEWCLPTSCSRLQPDDDLFSDFIAMDSQEDKIVKEMQGYQAI</sequence>
<dbReference type="AlphaFoldDB" id="A0A0Q5W1D8"/>
<dbReference type="EMBL" id="CH954179">
    <property type="protein sequence ID" value="KQS62600.1"/>
    <property type="molecule type" value="Genomic_DNA"/>
</dbReference>
<evidence type="ECO:0000313" key="2">
    <source>
        <dbReference type="Proteomes" id="UP000008711"/>
    </source>
</evidence>
<reference evidence="1 2" key="2">
    <citation type="journal article" date="2008" name="Bioinformatics">
        <title>Assembly reconciliation.</title>
        <authorList>
            <person name="Zimin A.V."/>
            <person name="Smith D.R."/>
            <person name="Sutton G."/>
            <person name="Yorke J.A."/>
        </authorList>
    </citation>
    <scope>NUCLEOTIDE SEQUENCE [LARGE SCALE GENOMIC DNA]</scope>
    <source>
        <strain evidence="1 2">TSC#14021-0224.01</strain>
    </source>
</reference>
<name>A0A0Q5W1D8_DROER</name>